<dbReference type="CDD" id="cd06170">
    <property type="entry name" value="LuxR_C_like"/>
    <property type="match status" value="1"/>
</dbReference>
<dbReference type="Proteomes" id="UP001233673">
    <property type="component" value="Unassembled WGS sequence"/>
</dbReference>
<dbReference type="PROSITE" id="PS50043">
    <property type="entry name" value="HTH_LUXR_2"/>
    <property type="match status" value="1"/>
</dbReference>
<dbReference type="InterPro" id="IPR016032">
    <property type="entry name" value="Sig_transdc_resp-reg_C-effctor"/>
</dbReference>
<dbReference type="InterPro" id="IPR036388">
    <property type="entry name" value="WH-like_DNA-bd_sf"/>
</dbReference>
<dbReference type="SMART" id="SM00421">
    <property type="entry name" value="HTH_LUXR"/>
    <property type="match status" value="1"/>
</dbReference>
<dbReference type="SUPFAM" id="SSF46894">
    <property type="entry name" value="C-terminal effector domain of the bipartite response regulators"/>
    <property type="match status" value="1"/>
</dbReference>
<feature type="domain" description="HTH luxR-type" evidence="2">
    <location>
        <begin position="479"/>
        <end position="544"/>
    </location>
</feature>
<dbReference type="InterPro" id="IPR000792">
    <property type="entry name" value="Tscrpt_reg_LuxR_C"/>
</dbReference>
<protein>
    <submittedName>
        <fullName evidence="3">LuxR C-terminal-related transcriptional regulator</fullName>
    </submittedName>
</protein>
<dbReference type="RefSeq" id="WP_305998741.1">
    <property type="nucleotide sequence ID" value="NZ_JASNFN010000004.1"/>
</dbReference>
<evidence type="ECO:0000313" key="4">
    <source>
        <dbReference type="Proteomes" id="UP001233673"/>
    </source>
</evidence>
<accession>A0ABT9IA36</accession>
<comment type="caution">
    <text evidence="3">The sequence shown here is derived from an EMBL/GenBank/DDBJ whole genome shotgun (WGS) entry which is preliminary data.</text>
</comment>
<gene>
    <name evidence="3" type="ORF">QOZ88_05240</name>
</gene>
<sequence length="546" mass="57447">MDPLSLGRAAVEQRAWEQACTHLVAADDQGALQDAEDLLRLGLSAHLTRKDEVAEVAWERAYEAFADRGDVLAAARCAFWLGLVLLLAHGADARGGGWLARAQRALEEGAPQECAERGYLLLPAGLRALDRGDPAGAHHAFAEATTAGRRFRDADLATLGCLGQGQALIRGGAAARGLAHLDEAMVAVQAGRVSPVASGIVYCAVVLACQEVLDLRRAQQWTAALTGWCDAQPGLIPFRGQCLVHRAELAQWRGDWAEAVAEAERACHWLSDPPDLAAGTAYYRLAELHRVRGEQAAGEAAFQQAVVLGHDPQPGLALLRLAQGRTQTAVASIRCALDRPAAGVVDGVRAPRSRAELLAAGVEILLAAGDTGAAGAACLELDGIARTVGTSAMRATAARARGAVSLAEGRYAAALGDLSDALARWSALVAPYEAARTRVLVGHALRGLGDEDTAAMELTTARRVFETVGAGPDLERLGAPPPAAGLTPRELDVVRLVAEGCTNREIAARLVISDKTVARHLHNVFTKLALPNRSAATAYAYEHHLV</sequence>
<dbReference type="Gene3D" id="1.25.40.10">
    <property type="entry name" value="Tetratricopeptide repeat domain"/>
    <property type="match status" value="1"/>
</dbReference>
<dbReference type="Pfam" id="PF00196">
    <property type="entry name" value="GerE"/>
    <property type="match status" value="1"/>
</dbReference>
<dbReference type="Gene3D" id="1.10.10.10">
    <property type="entry name" value="Winged helix-like DNA-binding domain superfamily/Winged helix DNA-binding domain"/>
    <property type="match status" value="1"/>
</dbReference>
<dbReference type="EMBL" id="JASNFN010000004">
    <property type="protein sequence ID" value="MDP5182034.1"/>
    <property type="molecule type" value="Genomic_DNA"/>
</dbReference>
<proteinExistence type="predicted"/>
<name>A0ABT9IA36_9ACTN</name>
<keyword evidence="1" id="KW-0238">DNA-binding</keyword>
<dbReference type="PANTHER" id="PTHR43214">
    <property type="entry name" value="TWO-COMPONENT RESPONSE REGULATOR"/>
    <property type="match status" value="1"/>
</dbReference>
<evidence type="ECO:0000313" key="3">
    <source>
        <dbReference type="EMBL" id="MDP5182034.1"/>
    </source>
</evidence>
<evidence type="ECO:0000256" key="1">
    <source>
        <dbReference type="ARBA" id="ARBA00023125"/>
    </source>
</evidence>
<dbReference type="InterPro" id="IPR011990">
    <property type="entry name" value="TPR-like_helical_dom_sf"/>
</dbReference>
<dbReference type="SUPFAM" id="SSF48452">
    <property type="entry name" value="TPR-like"/>
    <property type="match status" value="2"/>
</dbReference>
<dbReference type="PANTHER" id="PTHR43214:SF43">
    <property type="entry name" value="TWO-COMPONENT RESPONSE REGULATOR"/>
    <property type="match status" value="1"/>
</dbReference>
<dbReference type="InterPro" id="IPR039420">
    <property type="entry name" value="WalR-like"/>
</dbReference>
<reference evidence="4" key="1">
    <citation type="submission" date="2023-05" db="EMBL/GenBank/DDBJ databases">
        <title>Draft genome of Pseudofrankia sp. BMG5.37.</title>
        <authorList>
            <person name="Gtari M."/>
            <person name="Ghodhbane F."/>
            <person name="Sbissi I."/>
        </authorList>
    </citation>
    <scope>NUCLEOTIDE SEQUENCE [LARGE SCALE GENOMIC DNA]</scope>
    <source>
        <strain evidence="4">BMG 814</strain>
    </source>
</reference>
<dbReference type="PROSITE" id="PS00622">
    <property type="entry name" value="HTH_LUXR_1"/>
    <property type="match status" value="1"/>
</dbReference>
<organism evidence="3 4">
    <name type="scientific">Blastococcus carthaginiensis</name>
    <dbReference type="NCBI Taxonomy" id="3050034"/>
    <lineage>
        <taxon>Bacteria</taxon>
        <taxon>Bacillati</taxon>
        <taxon>Actinomycetota</taxon>
        <taxon>Actinomycetes</taxon>
        <taxon>Geodermatophilales</taxon>
        <taxon>Geodermatophilaceae</taxon>
        <taxon>Blastococcus</taxon>
    </lineage>
</organism>
<dbReference type="PRINTS" id="PR00038">
    <property type="entry name" value="HTHLUXR"/>
</dbReference>
<evidence type="ECO:0000259" key="2">
    <source>
        <dbReference type="PROSITE" id="PS50043"/>
    </source>
</evidence>
<keyword evidence="4" id="KW-1185">Reference proteome</keyword>